<feature type="transmembrane region" description="Helical" evidence="2">
    <location>
        <begin position="221"/>
        <end position="241"/>
    </location>
</feature>
<dbReference type="InterPro" id="IPR032816">
    <property type="entry name" value="VTT_dom"/>
</dbReference>
<organism evidence="4">
    <name type="scientific">Manihot esculenta</name>
    <name type="common">Cassava</name>
    <name type="synonym">Jatropha manihot</name>
    <dbReference type="NCBI Taxonomy" id="3983"/>
    <lineage>
        <taxon>Eukaryota</taxon>
        <taxon>Viridiplantae</taxon>
        <taxon>Streptophyta</taxon>
        <taxon>Embryophyta</taxon>
        <taxon>Tracheophyta</taxon>
        <taxon>Spermatophyta</taxon>
        <taxon>Magnoliopsida</taxon>
        <taxon>eudicotyledons</taxon>
        <taxon>Gunneridae</taxon>
        <taxon>Pentapetalae</taxon>
        <taxon>rosids</taxon>
        <taxon>fabids</taxon>
        <taxon>Malpighiales</taxon>
        <taxon>Euphorbiaceae</taxon>
        <taxon>Crotonoideae</taxon>
        <taxon>Manihoteae</taxon>
        <taxon>Manihot</taxon>
    </lineage>
</organism>
<feature type="transmembrane region" description="Helical" evidence="2">
    <location>
        <begin position="103"/>
        <end position="124"/>
    </location>
</feature>
<dbReference type="Gramene" id="Manes.14G160001.4.v8.1">
    <property type="protein sequence ID" value="Manes.14G160001.4.v8.1.CDS"/>
    <property type="gene ID" value="Manes.14G160001.v8.1"/>
</dbReference>
<protein>
    <recommendedName>
        <fullName evidence="3">VTT domain-containing protein</fullName>
    </recommendedName>
</protein>
<feature type="transmembrane region" description="Helical" evidence="2">
    <location>
        <begin position="136"/>
        <end position="164"/>
    </location>
</feature>
<dbReference type="PANTHER" id="PTHR46431">
    <property type="entry name" value="EXPRESSED PROTEIN"/>
    <property type="match status" value="1"/>
</dbReference>
<dbReference type="Gramene" id="Manes.14G160001.6.v8.1">
    <property type="protein sequence ID" value="Manes.14G160001.6.v8.1.CDS"/>
    <property type="gene ID" value="Manes.14G160001.v8.1"/>
</dbReference>
<dbReference type="EMBL" id="KV450620">
    <property type="protein sequence ID" value="OAY21851.1"/>
    <property type="molecule type" value="Genomic_DNA"/>
</dbReference>
<dbReference type="OMA" id="EIMCVGA"/>
<feature type="region of interest" description="Disordered" evidence="1">
    <location>
        <begin position="1"/>
        <end position="24"/>
    </location>
</feature>
<name>A0A199UB33_MANES</name>
<dbReference type="PANTHER" id="PTHR46431:SF5">
    <property type="entry name" value="EXPRESSED PROTEIN"/>
    <property type="match status" value="1"/>
</dbReference>
<evidence type="ECO:0000256" key="1">
    <source>
        <dbReference type="SAM" id="MobiDB-lite"/>
    </source>
</evidence>
<feature type="transmembrane region" description="Helical" evidence="2">
    <location>
        <begin position="264"/>
        <end position="285"/>
    </location>
</feature>
<feature type="compositionally biased region" description="Basic and acidic residues" evidence="1">
    <location>
        <begin position="7"/>
        <end position="24"/>
    </location>
</feature>
<gene>
    <name evidence="4" type="ORF">MANES_S051500</name>
</gene>
<evidence type="ECO:0000256" key="2">
    <source>
        <dbReference type="SAM" id="Phobius"/>
    </source>
</evidence>
<accession>A0A199UB33</accession>
<dbReference type="OrthoDB" id="202840at2759"/>
<dbReference type="Pfam" id="PF09335">
    <property type="entry name" value="VTT_dom"/>
    <property type="match status" value="1"/>
</dbReference>
<keyword evidence="2" id="KW-1133">Transmembrane helix</keyword>
<sequence>MPETSEESGKEAANSEHHPVNSREDSEYVRLVISNESRVAEPEDTRILQTEANTRIKYLIWWIKALALCLLLIILLLILVKWGVPFLFEKVLLPIMQWEATAFGRPVLALVLVASLALFPVFLIPSGPSMWLAGMIFGYGIGFVIIMVGTTIGMILPYLIGLLFRERIHQWLKRWPQKAAMIRLAGEGSWFHQFRVVALFRVSPFPYTIFNYAIVVTSMRFWPYLCGSVAGMVPEAFIYIYSGRLIRTFADVQYGNYHLSTLEIIYNVISFIIAIVTTVAFTVYAKRALQELEKAETTEEVPAYNTGSYEMVKLSLERSNHVGFSSSLS</sequence>
<dbReference type="STRING" id="3983.A0A199UB33"/>
<dbReference type="Gramene" id="Manes.14G160001.5.v8.1">
    <property type="protein sequence ID" value="Manes.14G160001.5.v8.1.CDS"/>
    <property type="gene ID" value="Manes.14G160001.v8.1"/>
</dbReference>
<dbReference type="EMBL" id="KV450620">
    <property type="protein sequence ID" value="OAY21852.1"/>
    <property type="molecule type" value="Genomic_DNA"/>
</dbReference>
<keyword evidence="2" id="KW-0472">Membrane</keyword>
<reference evidence="4" key="1">
    <citation type="submission" date="2016-02" db="EMBL/GenBank/DDBJ databases">
        <title>WGS assembly of Manihot esculenta.</title>
        <authorList>
            <person name="Bredeson J.V."/>
            <person name="Prochnik S.E."/>
            <person name="Lyons J.B."/>
            <person name="Schmutz J."/>
            <person name="Grimwood J."/>
            <person name="Vrebalov J."/>
            <person name="Bart R.S."/>
            <person name="Amuge T."/>
            <person name="Ferguson M.E."/>
            <person name="Green R."/>
            <person name="Putnam N."/>
            <person name="Stites J."/>
            <person name="Rounsley S."/>
            <person name="Rokhsar D.S."/>
        </authorList>
    </citation>
    <scope>NUCLEOTIDE SEQUENCE [LARGE SCALE GENOMIC DNA]</scope>
    <source>
        <tissue evidence="4">Leaf</tissue>
    </source>
</reference>
<dbReference type="AlphaFoldDB" id="A0A199UB33"/>
<feature type="transmembrane region" description="Helical" evidence="2">
    <location>
        <begin position="59"/>
        <end position="82"/>
    </location>
</feature>
<feature type="domain" description="VTT" evidence="3">
    <location>
        <begin position="124"/>
        <end position="244"/>
    </location>
</feature>
<keyword evidence="2" id="KW-0812">Transmembrane</keyword>
<proteinExistence type="predicted"/>
<evidence type="ECO:0000259" key="3">
    <source>
        <dbReference type="Pfam" id="PF09335"/>
    </source>
</evidence>
<evidence type="ECO:0000313" key="4">
    <source>
        <dbReference type="EMBL" id="OAY21852.1"/>
    </source>
</evidence>